<feature type="transmembrane region" description="Helical" evidence="1">
    <location>
        <begin position="91"/>
        <end position="111"/>
    </location>
</feature>
<comment type="caution">
    <text evidence="2">The sequence shown here is derived from an EMBL/GenBank/DDBJ whole genome shotgun (WGS) entry which is preliminary data.</text>
</comment>
<sequence length="177" mass="20888">MDYQPLPVEPVTSTASQQYKKRLGSRINFYLRKSWLDCKTFFQVNGRLIWKQHCRDLLFCLFWTIVFFAVLVNDIIQYAVVRDVSKTSQVLTVPILYSQIILVYYTMACYFKRLFCRAYQLTPQIITLLAILFWFDAALLAGRLILEIIYRDTRPEFYPSTDNSDIVLDRYAGLGNY</sequence>
<dbReference type="OrthoDB" id="10467849at2759"/>
<evidence type="ECO:0000256" key="1">
    <source>
        <dbReference type="SAM" id="Phobius"/>
    </source>
</evidence>
<organism evidence="2 3">
    <name type="scientific">Ramazzottius varieornatus</name>
    <name type="common">Water bear</name>
    <name type="synonym">Tardigrade</name>
    <dbReference type="NCBI Taxonomy" id="947166"/>
    <lineage>
        <taxon>Eukaryota</taxon>
        <taxon>Metazoa</taxon>
        <taxon>Ecdysozoa</taxon>
        <taxon>Tardigrada</taxon>
        <taxon>Eutardigrada</taxon>
        <taxon>Parachela</taxon>
        <taxon>Hypsibioidea</taxon>
        <taxon>Ramazzottiidae</taxon>
        <taxon>Ramazzottius</taxon>
    </lineage>
</organism>
<name>A0A1D1VXF7_RAMVA</name>
<feature type="transmembrane region" description="Helical" evidence="1">
    <location>
        <begin position="57"/>
        <end position="79"/>
    </location>
</feature>
<evidence type="ECO:0000313" key="3">
    <source>
        <dbReference type="Proteomes" id="UP000186922"/>
    </source>
</evidence>
<keyword evidence="1" id="KW-0812">Transmembrane</keyword>
<dbReference type="Proteomes" id="UP000186922">
    <property type="component" value="Unassembled WGS sequence"/>
</dbReference>
<keyword evidence="3" id="KW-1185">Reference proteome</keyword>
<keyword evidence="1" id="KW-1133">Transmembrane helix</keyword>
<proteinExistence type="predicted"/>
<reference evidence="2 3" key="1">
    <citation type="journal article" date="2016" name="Nat. Commun.">
        <title>Extremotolerant tardigrade genome and improved radiotolerance of human cultured cells by tardigrade-unique protein.</title>
        <authorList>
            <person name="Hashimoto T."/>
            <person name="Horikawa D.D."/>
            <person name="Saito Y."/>
            <person name="Kuwahara H."/>
            <person name="Kozuka-Hata H."/>
            <person name="Shin-I T."/>
            <person name="Minakuchi Y."/>
            <person name="Ohishi K."/>
            <person name="Motoyama A."/>
            <person name="Aizu T."/>
            <person name="Enomoto A."/>
            <person name="Kondo K."/>
            <person name="Tanaka S."/>
            <person name="Hara Y."/>
            <person name="Koshikawa S."/>
            <person name="Sagara H."/>
            <person name="Miura T."/>
            <person name="Yokobori S."/>
            <person name="Miyagawa K."/>
            <person name="Suzuki Y."/>
            <person name="Kubo T."/>
            <person name="Oyama M."/>
            <person name="Kohara Y."/>
            <person name="Fujiyama A."/>
            <person name="Arakawa K."/>
            <person name="Katayama T."/>
            <person name="Toyoda A."/>
            <person name="Kunieda T."/>
        </authorList>
    </citation>
    <scope>NUCLEOTIDE SEQUENCE [LARGE SCALE GENOMIC DNA]</scope>
    <source>
        <strain evidence="2 3">YOKOZUNA-1</strain>
    </source>
</reference>
<dbReference type="AlphaFoldDB" id="A0A1D1VXF7"/>
<gene>
    <name evidence="2" type="primary">RvY_16144-1</name>
    <name evidence="2" type="synonym">RvY_16144.1</name>
    <name evidence="2" type="ORF">RvY_16144</name>
</gene>
<accession>A0A1D1VXF7</accession>
<protein>
    <submittedName>
        <fullName evidence="2">Uncharacterized protein</fullName>
    </submittedName>
</protein>
<keyword evidence="1" id="KW-0472">Membrane</keyword>
<evidence type="ECO:0000313" key="2">
    <source>
        <dbReference type="EMBL" id="GAV06112.1"/>
    </source>
</evidence>
<feature type="transmembrane region" description="Helical" evidence="1">
    <location>
        <begin position="123"/>
        <end position="146"/>
    </location>
</feature>
<dbReference type="EMBL" id="BDGG01000013">
    <property type="protein sequence ID" value="GAV06112.1"/>
    <property type="molecule type" value="Genomic_DNA"/>
</dbReference>